<feature type="compositionally biased region" description="Low complexity" evidence="1">
    <location>
        <begin position="346"/>
        <end position="378"/>
    </location>
</feature>
<evidence type="ECO:0000256" key="1">
    <source>
        <dbReference type="SAM" id="MobiDB-lite"/>
    </source>
</evidence>
<accession>A0ABV2XAJ5</accession>
<dbReference type="Proteomes" id="UP001550535">
    <property type="component" value="Unassembled WGS sequence"/>
</dbReference>
<dbReference type="RefSeq" id="WP_063025016.1">
    <property type="nucleotide sequence ID" value="NZ_JBEYBR010000030.1"/>
</dbReference>
<dbReference type="EMBL" id="JBEYBR010000030">
    <property type="protein sequence ID" value="MEU2122915.1"/>
    <property type="molecule type" value="Genomic_DNA"/>
</dbReference>
<evidence type="ECO:0000313" key="2">
    <source>
        <dbReference type="EMBL" id="MEU2122915.1"/>
    </source>
</evidence>
<reference evidence="2 3" key="1">
    <citation type="submission" date="2024-06" db="EMBL/GenBank/DDBJ databases">
        <title>The Natural Products Discovery Center: Release of the First 8490 Sequenced Strains for Exploring Actinobacteria Biosynthetic Diversity.</title>
        <authorList>
            <person name="Kalkreuter E."/>
            <person name="Kautsar S.A."/>
            <person name="Yang D."/>
            <person name="Bader C.D."/>
            <person name="Teijaro C.N."/>
            <person name="Fluegel L."/>
            <person name="Davis C.M."/>
            <person name="Simpson J.R."/>
            <person name="Lauterbach L."/>
            <person name="Steele A.D."/>
            <person name="Gui C."/>
            <person name="Meng S."/>
            <person name="Li G."/>
            <person name="Viehrig K."/>
            <person name="Ye F."/>
            <person name="Su P."/>
            <person name="Kiefer A.F."/>
            <person name="Nichols A."/>
            <person name="Cepeda A.J."/>
            <person name="Yan W."/>
            <person name="Fan B."/>
            <person name="Jiang Y."/>
            <person name="Adhikari A."/>
            <person name="Zheng C.-J."/>
            <person name="Schuster L."/>
            <person name="Cowan T.M."/>
            <person name="Smanski M.J."/>
            <person name="Chevrette M.G."/>
            <person name="De Carvalho L.P.S."/>
            <person name="Shen B."/>
        </authorList>
    </citation>
    <scope>NUCLEOTIDE SEQUENCE [LARGE SCALE GENOMIC DNA]</scope>
    <source>
        <strain evidence="2 3">NPDC019434</strain>
    </source>
</reference>
<proteinExistence type="predicted"/>
<sequence>MADMHPMLMPDRKAIQEGNYPPEWVFSVFTDSCFKTLYQNFDGVWKILGKDAKGDPPKAPDVPQVAPANVGSFTNYAEVAVQLQRSYTDLNGNVTELVKSVRESGKWSEAGQDATNKVIDEKIVAMAPTAPPQGIQIDSYILTWVTDANDSLASEIDVVRQGQSGVAKDIDDQTKMIKDLQDQIKKLEAAAANPAGNPPPVDNSHWPTTPGVNDPTIPPAVDNSTFPPGLDGLDDPTSPSTTLPDLDTPGSPGSPGSPGQTPSSLDPSGTTPGGMTPTTPSVPQTPATSPMGSGMDLMSSMLPMMMQQAMMRNMADQDLNSRRRDLDPRRYDDELDAVAPPPVAPPVTAQPAVAQPSTTAPATQHATAPTGTTSTQPAVAPGRTPDADGSVTYTFPDGRTQKVSAMVAQALDAAFGNRAETDAQKAYEKTPASWSWESVPQSSRRKAIGSPVGDFELMTGDVAAWTDSTAVLVVFPADQGGTLEVIVKGELKPFDTKMPEIASEKNTFEGFAHPKGIEVSAPANAGSPSGTPGTVDQSPNAPTPDVATIAG</sequence>
<feature type="compositionally biased region" description="Polar residues" evidence="1">
    <location>
        <begin position="526"/>
        <end position="540"/>
    </location>
</feature>
<evidence type="ECO:0000313" key="3">
    <source>
        <dbReference type="Proteomes" id="UP001550535"/>
    </source>
</evidence>
<protein>
    <submittedName>
        <fullName evidence="2">Uncharacterized protein</fullName>
    </submittedName>
</protein>
<keyword evidence="3" id="KW-1185">Reference proteome</keyword>
<feature type="region of interest" description="Disordered" evidence="1">
    <location>
        <begin position="516"/>
        <end position="551"/>
    </location>
</feature>
<feature type="region of interest" description="Disordered" evidence="1">
    <location>
        <begin position="191"/>
        <end position="297"/>
    </location>
</feature>
<feature type="compositionally biased region" description="Low complexity" evidence="1">
    <location>
        <begin position="257"/>
        <end position="282"/>
    </location>
</feature>
<name>A0ABV2XAJ5_9NOCA</name>
<organism evidence="2 3">
    <name type="scientific">Nocardia niwae</name>
    <dbReference type="NCBI Taxonomy" id="626084"/>
    <lineage>
        <taxon>Bacteria</taxon>
        <taxon>Bacillati</taxon>
        <taxon>Actinomycetota</taxon>
        <taxon>Actinomycetes</taxon>
        <taxon>Mycobacteriales</taxon>
        <taxon>Nocardiaceae</taxon>
        <taxon>Nocardia</taxon>
    </lineage>
</organism>
<gene>
    <name evidence="2" type="ORF">ABZ507_13950</name>
</gene>
<comment type="caution">
    <text evidence="2">The sequence shown here is derived from an EMBL/GenBank/DDBJ whole genome shotgun (WGS) entry which is preliminary data.</text>
</comment>
<feature type="region of interest" description="Disordered" evidence="1">
    <location>
        <begin position="333"/>
        <end position="395"/>
    </location>
</feature>